<accession>V9DV17</accession>
<proteinExistence type="predicted"/>
<keyword evidence="2" id="KW-1185">Reference proteome</keyword>
<dbReference type="AlphaFoldDB" id="V9DV17"/>
<dbReference type="EMBL" id="ANIZ01003866">
    <property type="protein sequence ID" value="ETI30709.1"/>
    <property type="molecule type" value="Genomic_DNA"/>
</dbReference>
<evidence type="ECO:0000313" key="2">
    <source>
        <dbReference type="Proteomes" id="UP000018721"/>
    </source>
</evidence>
<sequence>MTMKSVIQCEETEDDAQNSAACAITSAIAVALQEPIEETIQGCNTSRCSIGSRVQSERNQTLHNLSRQLSDAACDGTESVARLRALETNEPEDMDEEVKLHSEHLSEGEIYVEDDEVTVVSGFASGERMRQDIVGDTQADPDVIDASVW</sequence>
<name>V9DV17_PHYNI</name>
<reference evidence="1 2" key="1">
    <citation type="submission" date="2013-11" db="EMBL/GenBank/DDBJ databases">
        <title>The Genome Sequence of Phytophthora parasitica P1569.</title>
        <authorList>
            <consortium name="The Broad Institute Genomics Platform"/>
            <person name="Russ C."/>
            <person name="Tyler B."/>
            <person name="Panabieres F."/>
            <person name="Shan W."/>
            <person name="Tripathy S."/>
            <person name="Grunwald N."/>
            <person name="Machado M."/>
            <person name="Johnson C.S."/>
            <person name="Arredondo F."/>
            <person name="Hong C."/>
            <person name="Coffey M."/>
            <person name="Young S.K."/>
            <person name="Zeng Q."/>
            <person name="Gargeya S."/>
            <person name="Fitzgerald M."/>
            <person name="Abouelleil A."/>
            <person name="Alvarado L."/>
            <person name="Chapman S.B."/>
            <person name="Gainer-Dewar J."/>
            <person name="Goldberg J."/>
            <person name="Griggs A."/>
            <person name="Gujja S."/>
            <person name="Hansen M."/>
            <person name="Howarth C."/>
            <person name="Imamovic A."/>
            <person name="Ireland A."/>
            <person name="Larimer J."/>
            <person name="McCowan C."/>
            <person name="Murphy C."/>
            <person name="Pearson M."/>
            <person name="Poon T.W."/>
            <person name="Priest M."/>
            <person name="Roberts A."/>
            <person name="Saif S."/>
            <person name="Shea T."/>
            <person name="Sykes S."/>
            <person name="Wortman J."/>
            <person name="Nusbaum C."/>
            <person name="Birren B."/>
        </authorList>
    </citation>
    <scope>NUCLEOTIDE SEQUENCE [LARGE SCALE GENOMIC DNA]</scope>
    <source>
        <strain evidence="1 2">P1569</strain>
    </source>
</reference>
<dbReference type="HOGENOM" id="CLU_1753320_0_0_1"/>
<gene>
    <name evidence="1" type="ORF">F443_22194</name>
</gene>
<protein>
    <submittedName>
        <fullName evidence="1">Uncharacterized protein</fullName>
    </submittedName>
</protein>
<dbReference type="Proteomes" id="UP000018721">
    <property type="component" value="Unassembled WGS sequence"/>
</dbReference>
<organism evidence="1 2">
    <name type="scientific">Phytophthora nicotianae P1569</name>
    <dbReference type="NCBI Taxonomy" id="1317065"/>
    <lineage>
        <taxon>Eukaryota</taxon>
        <taxon>Sar</taxon>
        <taxon>Stramenopiles</taxon>
        <taxon>Oomycota</taxon>
        <taxon>Peronosporomycetes</taxon>
        <taxon>Peronosporales</taxon>
        <taxon>Peronosporaceae</taxon>
        <taxon>Phytophthora</taxon>
    </lineage>
</organism>
<comment type="caution">
    <text evidence="1">The sequence shown here is derived from an EMBL/GenBank/DDBJ whole genome shotgun (WGS) entry which is preliminary data.</text>
</comment>
<evidence type="ECO:0000313" key="1">
    <source>
        <dbReference type="EMBL" id="ETI30709.1"/>
    </source>
</evidence>